<dbReference type="GO" id="GO:0043811">
    <property type="term" value="F:phosphate:acyl-[acyl carrier protein] acyltransferase activity"/>
    <property type="evidence" value="ECO:0007669"/>
    <property type="project" value="UniProtKB-UniRule"/>
</dbReference>
<dbReference type="Proteomes" id="UP000249818">
    <property type="component" value="Chromosome BARAN1"/>
</dbReference>
<evidence type="ECO:0000256" key="3">
    <source>
        <dbReference type="ARBA" id="ARBA00022516"/>
    </source>
</evidence>
<proteinExistence type="inferred from homology"/>
<feature type="region of interest" description="Disordered" evidence="11">
    <location>
        <begin position="320"/>
        <end position="346"/>
    </location>
</feature>
<dbReference type="Pfam" id="PF02504">
    <property type="entry name" value="FA_synthesis"/>
    <property type="match status" value="1"/>
</dbReference>
<comment type="similarity">
    <text evidence="10">Belongs to the PlsX family.</text>
</comment>
<comment type="pathway">
    <text evidence="10">Lipid metabolism; phospholipid metabolism.</text>
</comment>
<keyword evidence="4 10" id="KW-0808">Transferase</keyword>
<evidence type="ECO:0000256" key="7">
    <source>
        <dbReference type="ARBA" id="ARBA00023264"/>
    </source>
</evidence>
<evidence type="ECO:0000256" key="10">
    <source>
        <dbReference type="HAMAP-Rule" id="MF_00019"/>
    </source>
</evidence>
<dbReference type="GO" id="GO:0006633">
    <property type="term" value="P:fatty acid biosynthetic process"/>
    <property type="evidence" value="ECO:0007669"/>
    <property type="project" value="UniProtKB-UniRule"/>
</dbReference>
<gene>
    <name evidence="10 12" type="primary">plsX</name>
    <name evidence="12" type="ORF">BARAN1_0402</name>
</gene>
<evidence type="ECO:0000256" key="5">
    <source>
        <dbReference type="ARBA" id="ARBA00023098"/>
    </source>
</evidence>
<keyword evidence="5 10" id="KW-0443">Lipid metabolism</keyword>
<dbReference type="Gene3D" id="3.40.718.10">
    <property type="entry name" value="Isopropylmalate Dehydrogenase"/>
    <property type="match status" value="1"/>
</dbReference>
<evidence type="ECO:0000256" key="9">
    <source>
        <dbReference type="ARBA" id="ARBA00046608"/>
    </source>
</evidence>
<evidence type="ECO:0000256" key="1">
    <source>
        <dbReference type="ARBA" id="ARBA00001232"/>
    </source>
</evidence>
<keyword evidence="2 10" id="KW-0963">Cytoplasm</keyword>
<comment type="catalytic activity">
    <reaction evidence="1 10">
        <text>a fatty acyl-[ACP] + phosphate = an acyl phosphate + holo-[ACP]</text>
        <dbReference type="Rhea" id="RHEA:42292"/>
        <dbReference type="Rhea" id="RHEA-COMP:9685"/>
        <dbReference type="Rhea" id="RHEA-COMP:14125"/>
        <dbReference type="ChEBI" id="CHEBI:43474"/>
        <dbReference type="ChEBI" id="CHEBI:59918"/>
        <dbReference type="ChEBI" id="CHEBI:64479"/>
        <dbReference type="ChEBI" id="CHEBI:138651"/>
        <dbReference type="EC" id="2.3.1.274"/>
    </reaction>
</comment>
<dbReference type="GO" id="GO:0008654">
    <property type="term" value="P:phospholipid biosynthetic process"/>
    <property type="evidence" value="ECO:0007669"/>
    <property type="project" value="UniProtKB-KW"/>
</dbReference>
<keyword evidence="3 10" id="KW-0444">Lipid biosynthesis</keyword>
<dbReference type="RefSeq" id="WP_122030647.1">
    <property type="nucleotide sequence ID" value="NZ_LS483254.1"/>
</dbReference>
<evidence type="ECO:0000313" key="12">
    <source>
        <dbReference type="EMBL" id="SQD92427.1"/>
    </source>
</evidence>
<sequence length="346" mass="35598">MEPRIVVDVMGADRPPAELAGGAIRAATALPIRLILVAHRPLLPPLPPGVEVLECPPAPEHEEGATRVARREDTSIARGLDALRRGEADAFLSPGSTGAVVSAAILRLGRLPGVVRPGLCASLPTLRGEVLLIDAGATADSKPAHLVQFADLGAAYAQAVLGIPSPTVGLLNIGTEHGKGDALTREAHPLLARTAGFVGNVEPHTILTERPVDVVVAGGFSGNLFLKAVEGGAEAVLTMVKGALRSSARARLGALLSRRALRAVAQSLRYEEHNAAPLLGVNGLVTVAHGRSDAAAIEGALRRTFQASRSQIVEVLRSRLSSPPAEPGLANPGDPRVPSATPTAAA</sequence>
<keyword evidence="13" id="KW-1185">Reference proteome</keyword>
<keyword evidence="7 10" id="KW-1208">Phospholipid metabolism</keyword>
<dbReference type="AlphaFoldDB" id="A0A2X3K579"/>
<evidence type="ECO:0000256" key="4">
    <source>
        <dbReference type="ARBA" id="ARBA00022679"/>
    </source>
</evidence>
<dbReference type="OrthoDB" id="9806408at2"/>
<organism evidence="12 13">
    <name type="scientific">Candidatus Bipolaricaulis anaerobius</name>
    <dbReference type="NCBI Taxonomy" id="2026885"/>
    <lineage>
        <taxon>Bacteria</taxon>
        <taxon>Candidatus Bipolaricaulota</taxon>
        <taxon>Candidatus Bipolaricaulia</taxon>
        <taxon>Candidatus Bipolaricaulales</taxon>
        <taxon>Candidatus Bipolaricaulaceae</taxon>
        <taxon>Candidatus Bipolaricaulis</taxon>
    </lineage>
</organism>
<evidence type="ECO:0000256" key="6">
    <source>
        <dbReference type="ARBA" id="ARBA00023209"/>
    </source>
</evidence>
<dbReference type="InterPro" id="IPR003664">
    <property type="entry name" value="FA_synthesis"/>
</dbReference>
<comment type="subunit">
    <text evidence="9 10">Homodimer. Probably interacts with PlsY.</text>
</comment>
<reference evidence="13" key="1">
    <citation type="submission" date="2018-05" db="EMBL/GenBank/DDBJ databases">
        <authorList>
            <person name="Hao L."/>
        </authorList>
    </citation>
    <scope>NUCLEOTIDE SEQUENCE [LARGE SCALE GENOMIC DNA]</scope>
</reference>
<dbReference type="HAMAP" id="MF_00019">
    <property type="entry name" value="PlsX"/>
    <property type="match status" value="1"/>
</dbReference>
<keyword evidence="6 10" id="KW-0594">Phospholipid biosynthesis</keyword>
<evidence type="ECO:0000256" key="8">
    <source>
        <dbReference type="ARBA" id="ARBA00024069"/>
    </source>
</evidence>
<comment type="function">
    <text evidence="10">Catalyzes the reversible formation of acyl-phosphate (acyl-PO(4)) from acyl-[acyl-carrier-protein] (acyl-ACP). This enzyme utilizes acyl-ACP as fatty acyl donor, but not acyl-CoA.</text>
</comment>
<protein>
    <recommendedName>
        <fullName evidence="8 10">Phosphate acyltransferase</fullName>
        <ecNumber evidence="8 10">2.3.1.274</ecNumber>
    </recommendedName>
    <alternativeName>
        <fullName evidence="10">Acyl-ACP phosphotransacylase</fullName>
    </alternativeName>
    <alternativeName>
        <fullName evidence="10">Acyl-[acyl-carrier-protein]--phosphate acyltransferase</fullName>
    </alternativeName>
    <alternativeName>
        <fullName evidence="10">Phosphate-acyl-ACP acyltransferase</fullName>
    </alternativeName>
</protein>
<dbReference type="GO" id="GO:0005737">
    <property type="term" value="C:cytoplasm"/>
    <property type="evidence" value="ECO:0007669"/>
    <property type="project" value="UniProtKB-SubCell"/>
</dbReference>
<dbReference type="SUPFAM" id="SSF53659">
    <property type="entry name" value="Isocitrate/Isopropylmalate dehydrogenase-like"/>
    <property type="match status" value="1"/>
</dbReference>
<evidence type="ECO:0000256" key="11">
    <source>
        <dbReference type="SAM" id="MobiDB-lite"/>
    </source>
</evidence>
<dbReference type="UniPathway" id="UPA00085"/>
<dbReference type="PIRSF" id="PIRSF002465">
    <property type="entry name" value="Phsphlp_syn_PlsX"/>
    <property type="match status" value="1"/>
</dbReference>
<dbReference type="EMBL" id="LS483254">
    <property type="protein sequence ID" value="SQD92427.1"/>
    <property type="molecule type" value="Genomic_DNA"/>
</dbReference>
<evidence type="ECO:0000313" key="13">
    <source>
        <dbReference type="Proteomes" id="UP000249818"/>
    </source>
</evidence>
<comment type="subcellular location">
    <subcellularLocation>
        <location evidence="10">Cytoplasm</location>
    </subcellularLocation>
    <text evidence="10">Associated with the membrane possibly through PlsY.</text>
</comment>
<dbReference type="NCBIfam" id="TIGR00182">
    <property type="entry name" value="plsX"/>
    <property type="match status" value="1"/>
</dbReference>
<keyword evidence="12" id="KW-0012">Acyltransferase</keyword>
<dbReference type="KEGG" id="bana:BARAN1_0402"/>
<dbReference type="PANTHER" id="PTHR30100:SF1">
    <property type="entry name" value="PHOSPHATE ACYLTRANSFERASE"/>
    <property type="match status" value="1"/>
</dbReference>
<dbReference type="EC" id="2.3.1.274" evidence="8 10"/>
<evidence type="ECO:0000256" key="2">
    <source>
        <dbReference type="ARBA" id="ARBA00022490"/>
    </source>
</evidence>
<accession>A0A2X3K579</accession>
<dbReference type="PANTHER" id="PTHR30100">
    <property type="entry name" value="FATTY ACID/PHOSPHOLIPID SYNTHESIS PROTEIN PLSX"/>
    <property type="match status" value="1"/>
</dbReference>
<name>A0A2X3K579_9BACT</name>
<dbReference type="InterPro" id="IPR012281">
    <property type="entry name" value="Phospholipid_synth_PlsX-like"/>
</dbReference>